<organism evidence="3">
    <name type="scientific">Mesobuthus eupeus</name>
    <name type="common">Lesser Asian scorpion</name>
    <name type="synonym">Buthus eupeus</name>
    <dbReference type="NCBI Taxonomy" id="34648"/>
    <lineage>
        <taxon>Eukaryota</taxon>
        <taxon>Metazoa</taxon>
        <taxon>Ecdysozoa</taxon>
        <taxon>Arthropoda</taxon>
        <taxon>Chelicerata</taxon>
        <taxon>Arachnida</taxon>
        <taxon>Scorpiones</taxon>
        <taxon>Buthida</taxon>
        <taxon>Buthoidea</taxon>
        <taxon>Buthidae</taxon>
        <taxon>Mesobuthus</taxon>
    </lineage>
</organism>
<comment type="subcellular location">
    <subcellularLocation>
        <location evidence="1">Secreted</location>
    </subcellularLocation>
</comment>
<proteinExistence type="evidence at transcript level"/>
<dbReference type="AlphaFoldDB" id="E4VP28"/>
<keyword evidence="2" id="KW-0964">Secreted</keyword>
<evidence type="ECO:0000313" key="3">
    <source>
        <dbReference type="EMBL" id="ABR21045.1"/>
    </source>
</evidence>
<evidence type="ECO:0000256" key="1">
    <source>
        <dbReference type="ARBA" id="ARBA00004613"/>
    </source>
</evidence>
<dbReference type="InterPro" id="IPR036574">
    <property type="entry name" value="Scorpion_toxin-like_sf"/>
</dbReference>
<accession>E4VP28</accession>
<name>E4VP28_MESEU</name>
<dbReference type="EMBL" id="EF445070">
    <property type="protein sequence ID" value="ABR21045.1"/>
    <property type="molecule type" value="mRNA"/>
</dbReference>
<protein>
    <submittedName>
        <fullName evidence="3">Venom toxin-like peptide-5</fullName>
    </submittedName>
</protein>
<dbReference type="GO" id="GO:0005576">
    <property type="term" value="C:extracellular region"/>
    <property type="evidence" value="ECO:0007669"/>
    <property type="project" value="UniProtKB-SubCell"/>
</dbReference>
<evidence type="ECO:0000256" key="2">
    <source>
        <dbReference type="ARBA" id="ARBA00022525"/>
    </source>
</evidence>
<dbReference type="Gene3D" id="3.30.30.10">
    <property type="entry name" value="Knottin, scorpion toxin-like"/>
    <property type="match status" value="1"/>
</dbReference>
<sequence length="72" mass="8462">MNYFKLYIVYAIGICMINMIENHGCYPIDKNNKNYFLCHLKEKENRCIKKCTDICAVDHGYCFTTVCYCGND</sequence>
<reference evidence="3" key="1">
    <citation type="submission" date="2007-02" db="EMBL/GenBank/DDBJ databases">
        <title>Molecular characterization of a Venom Toxin-like Peptide from Mesobuthus eupeus (Mevtoxinlip-5).</title>
        <authorList>
            <person name="Zhu S."/>
            <person name="Gao B."/>
        </authorList>
    </citation>
    <scope>NUCLEOTIDE SEQUENCE</scope>
</reference>
<dbReference type="SUPFAM" id="SSF57095">
    <property type="entry name" value="Scorpion toxin-like"/>
    <property type="match status" value="1"/>
</dbReference>